<evidence type="ECO:0000313" key="3">
    <source>
        <dbReference type="EMBL" id="KAG5165787.1"/>
    </source>
</evidence>
<sequence length="675" mass="77305">MPTKSAKRQLSPSQQAGDSAGIATSATQESADLPDHVPKRKKRKVDQKRSATQASDAKTVKVPQKRGRRATAKGTRTSKSKARVVPVTYAPASLQGMPTELLILIFGQVYPKDLLQLMWTSKVFRTILRSKGASGIWKKSRSRIRGMPQCPSDLSEPQYASLLFGHHCYICFNERSIVYESYAGRFKACFQCLSNEKLFVRSHLPDISTWWDGPYQKKLALHLPQLTIADPQLLDGQKYTYWPLAVHQTWSKEHSKVQHNVNERAKWANAKIAEIEPIEMHARECENWIAAKLPKLGADRLLCILDYLDTLGWEDELEKLVDPCETIMDIPGIYDACQTKITSEVLARLEPRLVRRMVELKNKRLRKQRLIRLKQGIPLLRQVIQDIKQELPLDVKTPDVADIFLHPIVQKIWKDTMPKPFEISNFDPGVESKLINEILSAIGQDSFDRTKVLHLATTIFTCEHCVGINYYQKDQGHHHFLLQYPRVLVHEHATNEPKKRLRKTTAKICWGTLDNIKFWKDGWEVLSDLLTEFGYDPQTTTAAEMDAADPIFHCVSCNSPRQGRATMRWRMVPRHKLSYQRHINHPPCKLELLGEREAQIVRERLDEANALYQASTTHGMKSITCVHCRTVADSVTVKQHIKEKHGIDKPTKGDMFQNLDCSANIAFHFLWPPLD</sequence>
<name>A0A8H7XRN1_PSICU</name>
<dbReference type="InterPro" id="IPR036047">
    <property type="entry name" value="F-box-like_dom_sf"/>
</dbReference>
<dbReference type="SMART" id="SM00256">
    <property type="entry name" value="FBOX"/>
    <property type="match status" value="1"/>
</dbReference>
<feature type="compositionally biased region" description="Polar residues" evidence="1">
    <location>
        <begin position="8"/>
        <end position="30"/>
    </location>
</feature>
<proteinExistence type="predicted"/>
<reference evidence="3" key="1">
    <citation type="submission" date="2021-02" db="EMBL/GenBank/DDBJ databases">
        <title>Psilocybe cubensis genome.</title>
        <authorList>
            <person name="Mckernan K.J."/>
            <person name="Crawford S."/>
            <person name="Trippe A."/>
            <person name="Kane L.T."/>
            <person name="Mclaughlin S."/>
        </authorList>
    </citation>
    <scope>NUCLEOTIDE SEQUENCE [LARGE SCALE GENOMIC DNA]</scope>
    <source>
        <strain evidence="3">MGC-MH-2018</strain>
    </source>
</reference>
<feature type="compositionally biased region" description="Basic residues" evidence="1">
    <location>
        <begin position="63"/>
        <end position="81"/>
    </location>
</feature>
<feature type="region of interest" description="Disordered" evidence="1">
    <location>
        <begin position="1"/>
        <end position="81"/>
    </location>
</feature>
<gene>
    <name evidence="3" type="ORF">JR316_009372</name>
</gene>
<comment type="caution">
    <text evidence="3">The sequence shown here is derived from an EMBL/GenBank/DDBJ whole genome shotgun (WGS) entry which is preliminary data.</text>
</comment>
<dbReference type="SUPFAM" id="SSF81383">
    <property type="entry name" value="F-box domain"/>
    <property type="match status" value="1"/>
</dbReference>
<feature type="domain" description="F-box" evidence="2">
    <location>
        <begin position="91"/>
        <end position="140"/>
    </location>
</feature>
<dbReference type="InterPro" id="IPR001810">
    <property type="entry name" value="F-box_dom"/>
</dbReference>
<evidence type="ECO:0000259" key="2">
    <source>
        <dbReference type="PROSITE" id="PS50181"/>
    </source>
</evidence>
<protein>
    <recommendedName>
        <fullName evidence="2">F-box domain-containing protein</fullName>
    </recommendedName>
</protein>
<dbReference type="AlphaFoldDB" id="A0A8H7XRN1"/>
<accession>A0A8H7XRN1</accession>
<dbReference type="EMBL" id="JAFIQS010000009">
    <property type="protein sequence ID" value="KAG5165787.1"/>
    <property type="molecule type" value="Genomic_DNA"/>
</dbReference>
<organism evidence="3">
    <name type="scientific">Psilocybe cubensis</name>
    <name type="common">Psychedelic mushroom</name>
    <name type="synonym">Stropharia cubensis</name>
    <dbReference type="NCBI Taxonomy" id="181762"/>
    <lineage>
        <taxon>Eukaryota</taxon>
        <taxon>Fungi</taxon>
        <taxon>Dikarya</taxon>
        <taxon>Basidiomycota</taxon>
        <taxon>Agaricomycotina</taxon>
        <taxon>Agaricomycetes</taxon>
        <taxon>Agaricomycetidae</taxon>
        <taxon>Agaricales</taxon>
        <taxon>Agaricineae</taxon>
        <taxon>Strophariaceae</taxon>
        <taxon>Psilocybe</taxon>
    </lineage>
</organism>
<dbReference type="OrthoDB" id="2322499at2759"/>
<dbReference type="PROSITE" id="PS50181">
    <property type="entry name" value="FBOX"/>
    <property type="match status" value="1"/>
</dbReference>
<evidence type="ECO:0000256" key="1">
    <source>
        <dbReference type="SAM" id="MobiDB-lite"/>
    </source>
</evidence>